<accession>A0AA48KX56</accession>
<evidence type="ECO:0000256" key="4">
    <source>
        <dbReference type="ARBA" id="ARBA00022741"/>
    </source>
</evidence>
<keyword evidence="10" id="KW-0812">Transmembrane</keyword>
<evidence type="ECO:0000256" key="3">
    <source>
        <dbReference type="ARBA" id="ARBA00022679"/>
    </source>
</evidence>
<dbReference type="AlphaFoldDB" id="A0AA48KX56"/>
<comment type="catalytic activity">
    <reaction evidence="8">
        <text>L-seryl-[protein] + ATP = O-phospho-L-seryl-[protein] + ADP + H(+)</text>
        <dbReference type="Rhea" id="RHEA:17989"/>
        <dbReference type="Rhea" id="RHEA-COMP:9863"/>
        <dbReference type="Rhea" id="RHEA-COMP:11604"/>
        <dbReference type="ChEBI" id="CHEBI:15378"/>
        <dbReference type="ChEBI" id="CHEBI:29999"/>
        <dbReference type="ChEBI" id="CHEBI:30616"/>
        <dbReference type="ChEBI" id="CHEBI:83421"/>
        <dbReference type="ChEBI" id="CHEBI:456216"/>
        <dbReference type="EC" id="2.7.11.1"/>
    </reaction>
</comment>
<dbReference type="FunFam" id="1.10.510.10:FF:000021">
    <property type="entry name" value="Serine/threonine protein kinase"/>
    <property type="match status" value="1"/>
</dbReference>
<proteinExistence type="predicted"/>
<dbReference type="KEGG" id="ips:CfP315_0628"/>
<evidence type="ECO:0000256" key="2">
    <source>
        <dbReference type="ARBA" id="ARBA00022527"/>
    </source>
</evidence>
<dbReference type="PANTHER" id="PTHR43289:SF34">
    <property type="entry name" value="SERINE_THREONINE-PROTEIN KINASE YBDM-RELATED"/>
    <property type="match status" value="1"/>
</dbReference>
<dbReference type="EC" id="2.7.11.1" evidence="1"/>
<dbReference type="Gene3D" id="1.10.510.10">
    <property type="entry name" value="Transferase(Phosphotransferase) domain 1"/>
    <property type="match status" value="1"/>
</dbReference>
<gene>
    <name evidence="13" type="ORF">CfP315_0628</name>
</gene>
<evidence type="ECO:0000256" key="9">
    <source>
        <dbReference type="PROSITE-ProRule" id="PRU10141"/>
    </source>
</evidence>
<feature type="transmembrane region" description="Helical" evidence="10">
    <location>
        <begin position="310"/>
        <end position="334"/>
    </location>
</feature>
<feature type="domain" description="Protein kinase" evidence="11">
    <location>
        <begin position="13"/>
        <end position="271"/>
    </location>
</feature>
<dbReference type="PROSITE" id="PS00107">
    <property type="entry name" value="PROTEIN_KINASE_ATP"/>
    <property type="match status" value="1"/>
</dbReference>
<dbReference type="EMBL" id="AP027924">
    <property type="protein sequence ID" value="BED92053.1"/>
    <property type="molecule type" value="Genomic_DNA"/>
</dbReference>
<dbReference type="PROSITE" id="PS00108">
    <property type="entry name" value="PROTEIN_KINASE_ST"/>
    <property type="match status" value="1"/>
</dbReference>
<dbReference type="PROSITE" id="PS51178">
    <property type="entry name" value="PASTA"/>
    <property type="match status" value="3"/>
</dbReference>
<sequence length="637" mass="72043">MNNYIRKRLDSRYEIYELLGSGGMAFVYKAYDIVEKKNVALKILKSEYSENKEFIRRFRNESKAIKILSHQNIVKVFSVNIGSKIQYIVMEYIDGTTLKEYINNNKTNISIKNSIDIIKQILEALKHAHYKGIIHRDIKSQNIMIVNNNFIKITDFGIAKFLKDETKTVAIKSFGSVHYISPEQARGIAADARSDIYSVGIIFYEMITGCLPFESENDFSIALMQMQLDPQRPCKINTSIPPFLENIVLKSMKKNPERRYQTAEEMLHDIKIFEESSDVEFSNKWLGEDIEEENIEQKEKKTSKAKTKKIIFIATGIFVTSLIFTVGFMLFTMFTSYGASGIMKDVDVPDFVGMYLSDIENENYKFHWKIDSVYDPTKPQGVILDQDPLPGSKKIKAGATINLKVNSAGILIDVPQVTGLTGELASLKLMNAGLKSEIRMINDESKPIGTVLYSDPAESTKIMVDSTVILYVSKGPVESVVAVPDVIGKSIAEAKEELNDLKLKVSPDIEYEKNDLPKDTIISTKPLPGIKVNIGSTIDIIASSGVKKDKTIELEILLPQIKEVINLDIYVDGTHNQKVRVDTTAIKLKKFSFTANQGKKEIRVKINDQFLYRVYEINFNAPPNEAIKIIEKHDYPS</sequence>
<dbReference type="CDD" id="cd06577">
    <property type="entry name" value="PASTA_pknB"/>
    <property type="match status" value="3"/>
</dbReference>
<dbReference type="InterPro" id="IPR005543">
    <property type="entry name" value="PASTA_dom"/>
</dbReference>
<feature type="domain" description="PASTA" evidence="12">
    <location>
        <begin position="338"/>
        <end position="407"/>
    </location>
</feature>
<dbReference type="PANTHER" id="PTHR43289">
    <property type="entry name" value="MITOGEN-ACTIVATED PROTEIN KINASE KINASE KINASE 20-RELATED"/>
    <property type="match status" value="1"/>
</dbReference>
<feature type="binding site" evidence="9">
    <location>
        <position position="42"/>
    </location>
    <ligand>
        <name>ATP</name>
        <dbReference type="ChEBI" id="CHEBI:30616"/>
    </ligand>
</feature>
<evidence type="ECO:0000256" key="1">
    <source>
        <dbReference type="ARBA" id="ARBA00012513"/>
    </source>
</evidence>
<evidence type="ECO:0000256" key="8">
    <source>
        <dbReference type="ARBA" id="ARBA00048679"/>
    </source>
</evidence>
<evidence type="ECO:0000313" key="13">
    <source>
        <dbReference type="EMBL" id="BED92053.1"/>
    </source>
</evidence>
<dbReference type="GO" id="GO:0004674">
    <property type="term" value="F:protein serine/threonine kinase activity"/>
    <property type="evidence" value="ECO:0007669"/>
    <property type="project" value="UniProtKB-KW"/>
</dbReference>
<name>A0AA48KX56_9FIRM</name>
<dbReference type="InterPro" id="IPR011009">
    <property type="entry name" value="Kinase-like_dom_sf"/>
</dbReference>
<dbReference type="InterPro" id="IPR000719">
    <property type="entry name" value="Prot_kinase_dom"/>
</dbReference>
<keyword evidence="5 13" id="KW-0418">Kinase</keyword>
<evidence type="ECO:0000259" key="11">
    <source>
        <dbReference type="PROSITE" id="PS50011"/>
    </source>
</evidence>
<dbReference type="Pfam" id="PF03793">
    <property type="entry name" value="PASTA"/>
    <property type="match status" value="3"/>
</dbReference>
<dbReference type="SMART" id="SM00220">
    <property type="entry name" value="S_TKc"/>
    <property type="match status" value="1"/>
</dbReference>
<dbReference type="Proteomes" id="UP001337580">
    <property type="component" value="Chromosome"/>
</dbReference>
<keyword evidence="2" id="KW-0723">Serine/threonine-protein kinase</keyword>
<evidence type="ECO:0000256" key="6">
    <source>
        <dbReference type="ARBA" id="ARBA00022840"/>
    </source>
</evidence>
<dbReference type="Pfam" id="PF00069">
    <property type="entry name" value="Pkinase"/>
    <property type="match status" value="1"/>
</dbReference>
<dbReference type="InterPro" id="IPR008271">
    <property type="entry name" value="Ser/Thr_kinase_AS"/>
</dbReference>
<dbReference type="Gene3D" id="3.30.10.20">
    <property type="match status" value="3"/>
</dbReference>
<dbReference type="Gene3D" id="3.30.200.20">
    <property type="entry name" value="Phosphorylase Kinase, domain 1"/>
    <property type="match status" value="1"/>
</dbReference>
<evidence type="ECO:0000256" key="10">
    <source>
        <dbReference type="SAM" id="Phobius"/>
    </source>
</evidence>
<evidence type="ECO:0000256" key="5">
    <source>
        <dbReference type="ARBA" id="ARBA00022777"/>
    </source>
</evidence>
<reference evidence="13" key="1">
    <citation type="journal article" date="2023" name="ISME J.">
        <title>Emergence of putative energy parasites within Clostridia revealed by genome analysis of a novel endosymbiotic clade.</title>
        <authorList>
            <person name="Takahashi K."/>
            <person name="Kuwahara H."/>
            <person name="Horikawa Y."/>
            <person name="Izawa K."/>
            <person name="Kato D."/>
            <person name="Inagaki T."/>
            <person name="Yuki M."/>
            <person name="Ohkuma M."/>
            <person name="Hongoh Y."/>
        </authorList>
    </citation>
    <scope>NUCLEOTIDE SEQUENCE</scope>
    <source>
        <strain evidence="13">CfP3-15</strain>
    </source>
</reference>
<protein>
    <recommendedName>
        <fullName evidence="1">non-specific serine/threonine protein kinase</fullName>
        <ecNumber evidence="1">2.7.11.1</ecNumber>
    </recommendedName>
</protein>
<feature type="domain" description="PASTA" evidence="12">
    <location>
        <begin position="409"/>
        <end position="474"/>
    </location>
</feature>
<keyword evidence="3" id="KW-0808">Transferase</keyword>
<keyword evidence="6 9" id="KW-0067">ATP-binding</keyword>
<dbReference type="SUPFAM" id="SSF56112">
    <property type="entry name" value="Protein kinase-like (PK-like)"/>
    <property type="match status" value="1"/>
</dbReference>
<dbReference type="GO" id="GO:0005524">
    <property type="term" value="F:ATP binding"/>
    <property type="evidence" value="ECO:0007669"/>
    <property type="project" value="UniProtKB-UniRule"/>
</dbReference>
<keyword evidence="10" id="KW-1133">Transmembrane helix</keyword>
<evidence type="ECO:0000256" key="7">
    <source>
        <dbReference type="ARBA" id="ARBA00047899"/>
    </source>
</evidence>
<comment type="catalytic activity">
    <reaction evidence="7">
        <text>L-threonyl-[protein] + ATP = O-phospho-L-threonyl-[protein] + ADP + H(+)</text>
        <dbReference type="Rhea" id="RHEA:46608"/>
        <dbReference type="Rhea" id="RHEA-COMP:11060"/>
        <dbReference type="Rhea" id="RHEA-COMP:11605"/>
        <dbReference type="ChEBI" id="CHEBI:15378"/>
        <dbReference type="ChEBI" id="CHEBI:30013"/>
        <dbReference type="ChEBI" id="CHEBI:30616"/>
        <dbReference type="ChEBI" id="CHEBI:61977"/>
        <dbReference type="ChEBI" id="CHEBI:456216"/>
        <dbReference type="EC" id="2.7.11.1"/>
    </reaction>
</comment>
<evidence type="ECO:0000259" key="12">
    <source>
        <dbReference type="PROSITE" id="PS51178"/>
    </source>
</evidence>
<dbReference type="CDD" id="cd14014">
    <property type="entry name" value="STKc_PknB_like"/>
    <property type="match status" value="1"/>
</dbReference>
<dbReference type="SMART" id="SM00740">
    <property type="entry name" value="PASTA"/>
    <property type="match status" value="3"/>
</dbReference>
<dbReference type="InterPro" id="IPR017441">
    <property type="entry name" value="Protein_kinase_ATP_BS"/>
</dbReference>
<keyword evidence="10" id="KW-0472">Membrane</keyword>
<keyword evidence="4 9" id="KW-0547">Nucleotide-binding</keyword>
<feature type="domain" description="PASTA" evidence="12">
    <location>
        <begin position="477"/>
        <end position="544"/>
    </location>
</feature>
<organism evidence="13">
    <name type="scientific">Candidatus Improbicoccus pseudotrichonymphae</name>
    <dbReference type="NCBI Taxonomy" id="3033792"/>
    <lineage>
        <taxon>Bacteria</taxon>
        <taxon>Bacillati</taxon>
        <taxon>Bacillota</taxon>
        <taxon>Clostridia</taxon>
        <taxon>Candidatus Improbicoccus</taxon>
    </lineage>
</organism>
<dbReference type="PROSITE" id="PS50011">
    <property type="entry name" value="PROTEIN_KINASE_DOM"/>
    <property type="match status" value="1"/>
</dbReference>